<dbReference type="EMBL" id="JAAVJH010000004">
    <property type="protein sequence ID" value="NJR78538.1"/>
    <property type="molecule type" value="Genomic_DNA"/>
</dbReference>
<accession>A0ABX1CKT6</accession>
<dbReference type="RefSeq" id="WP_168134079.1">
    <property type="nucleotide sequence ID" value="NZ_JAAVJH010000004.1"/>
</dbReference>
<evidence type="ECO:0000256" key="2">
    <source>
        <dbReference type="ARBA" id="ARBA00022801"/>
    </source>
</evidence>
<name>A0ABX1CKT6_9SPHN</name>
<proteinExistence type="predicted"/>
<evidence type="ECO:0000313" key="4">
    <source>
        <dbReference type="EMBL" id="NJR78538.1"/>
    </source>
</evidence>
<keyword evidence="5" id="KW-1185">Reference proteome</keyword>
<evidence type="ECO:0000256" key="1">
    <source>
        <dbReference type="ARBA" id="ARBA00022729"/>
    </source>
</evidence>
<feature type="signal peptide" evidence="3">
    <location>
        <begin position="1"/>
        <end position="24"/>
    </location>
</feature>
<comment type="caution">
    <text evidence="4">The sequence shown here is derived from an EMBL/GenBank/DDBJ whole genome shotgun (WGS) entry which is preliminary data.</text>
</comment>
<feature type="chain" id="PRO_5045657390" evidence="3">
    <location>
        <begin position="25"/>
        <end position="286"/>
    </location>
</feature>
<sequence length="286" mass="29652">MTVLSFVVRVLLAAAALLPGAAFACSAGAGVAMHLPASRPARAALVLVLHGSTSRGEEALHDSGLVATADRHGFVLVAPDAGLRAGRGFAWNIPGVPTVTGALPGKGDRDDVAYLLTLVDRLVAERCVDPARVYVTGLSGGGRMASLMGCVAAKRIAAIAPVVGLRAGRPRRDDPVAPDPATCRPARPVPVMAFAGDADTTNPIAGGGAPYWRYSMDAALRRWAALDGCAAPAPTRWISATVYEQRYVACRAGAEVVARVTVGGGHSFAVADNEAMWRFLSRHALR</sequence>
<evidence type="ECO:0000256" key="3">
    <source>
        <dbReference type="SAM" id="SignalP"/>
    </source>
</evidence>
<dbReference type="InterPro" id="IPR050955">
    <property type="entry name" value="Plant_Biomass_Hydrol_Est"/>
</dbReference>
<evidence type="ECO:0000313" key="5">
    <source>
        <dbReference type="Proteomes" id="UP000732399"/>
    </source>
</evidence>
<dbReference type="SUPFAM" id="SSF53474">
    <property type="entry name" value="alpha/beta-Hydrolases"/>
    <property type="match status" value="1"/>
</dbReference>
<reference evidence="4 5" key="1">
    <citation type="submission" date="2020-03" db="EMBL/GenBank/DDBJ databases">
        <authorList>
            <person name="Wang L."/>
            <person name="He N."/>
            <person name="Li Y."/>
            <person name="Fang Y."/>
            <person name="Zhang F."/>
        </authorList>
    </citation>
    <scope>NUCLEOTIDE SEQUENCE [LARGE SCALE GENOMIC DNA]</scope>
    <source>
        <strain evidence="4 5">36D10-4-7</strain>
    </source>
</reference>
<dbReference type="Pfam" id="PF10503">
    <property type="entry name" value="Esterase_PHB"/>
    <property type="match status" value="1"/>
</dbReference>
<organism evidence="4 5">
    <name type="scientific">Sphingomonas corticis</name>
    <dbReference type="NCBI Taxonomy" id="2722791"/>
    <lineage>
        <taxon>Bacteria</taxon>
        <taxon>Pseudomonadati</taxon>
        <taxon>Pseudomonadota</taxon>
        <taxon>Alphaproteobacteria</taxon>
        <taxon>Sphingomonadales</taxon>
        <taxon>Sphingomonadaceae</taxon>
        <taxon>Sphingomonas</taxon>
    </lineage>
</organism>
<keyword evidence="1 3" id="KW-0732">Signal</keyword>
<dbReference type="Proteomes" id="UP000732399">
    <property type="component" value="Unassembled WGS sequence"/>
</dbReference>
<protein>
    <submittedName>
        <fullName evidence="4">Polyhydroxybutyrate depolymerase</fullName>
    </submittedName>
</protein>
<gene>
    <name evidence="4" type="ORF">HBH26_08070</name>
</gene>
<dbReference type="Gene3D" id="3.40.50.1820">
    <property type="entry name" value="alpha/beta hydrolase"/>
    <property type="match status" value="1"/>
</dbReference>
<dbReference type="PANTHER" id="PTHR43037">
    <property type="entry name" value="UNNAMED PRODUCT-RELATED"/>
    <property type="match status" value="1"/>
</dbReference>
<dbReference type="InterPro" id="IPR029058">
    <property type="entry name" value="AB_hydrolase_fold"/>
</dbReference>
<dbReference type="PANTHER" id="PTHR43037:SF5">
    <property type="entry name" value="FERULOYL ESTERASE"/>
    <property type="match status" value="1"/>
</dbReference>
<dbReference type="InterPro" id="IPR010126">
    <property type="entry name" value="Esterase_phb"/>
</dbReference>
<keyword evidence="2" id="KW-0378">Hydrolase</keyword>